<dbReference type="InterPro" id="IPR005818">
    <property type="entry name" value="Histone_H1/H5_H15"/>
</dbReference>
<dbReference type="Ensembl" id="ENSSVLT00005000958.1">
    <property type="protein sequence ID" value="ENSSVLP00005000856.1"/>
    <property type="gene ID" value="ENSSVLG00005000770.1"/>
</dbReference>
<evidence type="ECO:0000256" key="3">
    <source>
        <dbReference type="ARBA" id="ARBA00022553"/>
    </source>
</evidence>
<keyword evidence="1" id="KW-0158">Chromosome</keyword>
<dbReference type="SUPFAM" id="SSF46785">
    <property type="entry name" value="Winged helix' DNA-binding domain"/>
    <property type="match status" value="1"/>
</dbReference>
<dbReference type="GO" id="GO:0007283">
    <property type="term" value="P:spermatogenesis"/>
    <property type="evidence" value="ECO:0007669"/>
    <property type="project" value="UniProtKB-KW"/>
</dbReference>
<evidence type="ECO:0000256" key="13">
    <source>
        <dbReference type="ARBA" id="ARBA00081945"/>
    </source>
</evidence>
<keyword evidence="6" id="KW-0744">Spermatogenesis</keyword>
<evidence type="ECO:0000256" key="11">
    <source>
        <dbReference type="ARBA" id="ARBA00055987"/>
    </source>
</evidence>
<feature type="region of interest" description="Disordered" evidence="14">
    <location>
        <begin position="55"/>
        <end position="128"/>
    </location>
</feature>
<evidence type="ECO:0000256" key="12">
    <source>
        <dbReference type="ARBA" id="ARBA00073461"/>
    </source>
</evidence>
<keyword evidence="10" id="KW-0539">Nucleus</keyword>
<name>A0A8D2AF39_SCIVU</name>
<keyword evidence="9" id="KW-0804">Transcription</keyword>
<evidence type="ECO:0000313" key="17">
    <source>
        <dbReference type="Proteomes" id="UP000694564"/>
    </source>
</evidence>
<organism evidence="16 17">
    <name type="scientific">Sciurus vulgaris</name>
    <name type="common">Eurasian red squirrel</name>
    <dbReference type="NCBI Taxonomy" id="55149"/>
    <lineage>
        <taxon>Eukaryota</taxon>
        <taxon>Metazoa</taxon>
        <taxon>Chordata</taxon>
        <taxon>Craniata</taxon>
        <taxon>Vertebrata</taxon>
        <taxon>Euteleostomi</taxon>
        <taxon>Mammalia</taxon>
        <taxon>Eutheria</taxon>
        <taxon>Euarchontoglires</taxon>
        <taxon>Glires</taxon>
        <taxon>Rodentia</taxon>
        <taxon>Sciuromorpha</taxon>
        <taxon>Sciuridae</taxon>
        <taxon>Sciurinae</taxon>
        <taxon>Sciurini</taxon>
        <taxon>Sciurus</taxon>
    </lineage>
</organism>
<feature type="domain" description="H15" evidence="15">
    <location>
        <begin position="123"/>
        <end position="196"/>
    </location>
</feature>
<feature type="compositionally biased region" description="Basic residues" evidence="14">
    <location>
        <begin position="194"/>
        <end position="225"/>
    </location>
</feature>
<evidence type="ECO:0000256" key="2">
    <source>
        <dbReference type="ARBA" id="ARBA00022473"/>
    </source>
</evidence>
<dbReference type="GO" id="GO:0006334">
    <property type="term" value="P:nucleosome assembly"/>
    <property type="evidence" value="ECO:0007669"/>
    <property type="project" value="InterPro"/>
</dbReference>
<dbReference type="FunFam" id="1.10.10.10:FF:000724">
    <property type="entry name" value="Histone H1-like protein in spermatids 1"/>
    <property type="match status" value="1"/>
</dbReference>
<dbReference type="InterPro" id="IPR036388">
    <property type="entry name" value="WH-like_DNA-bd_sf"/>
</dbReference>
<evidence type="ECO:0000256" key="9">
    <source>
        <dbReference type="ARBA" id="ARBA00023163"/>
    </source>
</evidence>
<keyword evidence="5" id="KW-0156">Chromatin regulator</keyword>
<dbReference type="Proteomes" id="UP000694564">
    <property type="component" value="Chromosome 3"/>
</dbReference>
<evidence type="ECO:0000259" key="15">
    <source>
        <dbReference type="PROSITE" id="PS51504"/>
    </source>
</evidence>
<evidence type="ECO:0000313" key="16">
    <source>
        <dbReference type="Ensembl" id="ENSSVLP00005000856.1"/>
    </source>
</evidence>
<keyword evidence="8" id="KW-0238">DNA-binding</keyword>
<comment type="function">
    <text evidence="11">DNA-binding protein that may be implicated in chromatin remodeling and/or transcriptional regulation during spermiogenesis, the process of spermatid maturation into spermatozoa.</text>
</comment>
<keyword evidence="7" id="KW-0805">Transcription regulation</keyword>
<dbReference type="CDD" id="cd00073">
    <property type="entry name" value="H15"/>
    <property type="match status" value="1"/>
</dbReference>
<evidence type="ECO:0000256" key="1">
    <source>
        <dbReference type="ARBA" id="ARBA00022454"/>
    </source>
</evidence>
<feature type="region of interest" description="Disordered" evidence="14">
    <location>
        <begin position="1"/>
        <end position="29"/>
    </location>
</feature>
<dbReference type="SMART" id="SM00526">
    <property type="entry name" value="H15"/>
    <property type="match status" value="1"/>
</dbReference>
<evidence type="ECO:0000256" key="6">
    <source>
        <dbReference type="ARBA" id="ARBA00022871"/>
    </source>
</evidence>
<keyword evidence="17" id="KW-1185">Reference proteome</keyword>
<dbReference type="GO" id="GO:0003677">
    <property type="term" value="F:DNA binding"/>
    <property type="evidence" value="ECO:0007669"/>
    <property type="project" value="UniProtKB-KW"/>
</dbReference>
<accession>A0A8D2AF39</accession>
<evidence type="ECO:0000256" key="7">
    <source>
        <dbReference type="ARBA" id="ARBA00023015"/>
    </source>
</evidence>
<feature type="compositionally biased region" description="Polar residues" evidence="14">
    <location>
        <begin position="66"/>
        <end position="95"/>
    </location>
</feature>
<reference evidence="16" key="2">
    <citation type="submission" date="2025-09" db="UniProtKB">
        <authorList>
            <consortium name="Ensembl"/>
        </authorList>
    </citation>
    <scope>IDENTIFICATION</scope>
</reference>
<dbReference type="GO" id="GO:0030261">
    <property type="term" value="P:chromosome condensation"/>
    <property type="evidence" value="ECO:0007669"/>
    <property type="project" value="UniProtKB-ARBA"/>
</dbReference>
<feature type="compositionally biased region" description="Basic residues" evidence="14">
    <location>
        <begin position="234"/>
        <end position="252"/>
    </location>
</feature>
<dbReference type="GeneTree" id="ENSGT00730000111487"/>
<dbReference type="Pfam" id="PF00538">
    <property type="entry name" value="Linker_histone"/>
    <property type="match status" value="1"/>
</dbReference>
<evidence type="ECO:0000256" key="4">
    <source>
        <dbReference type="ARBA" id="ARBA00022782"/>
    </source>
</evidence>
<dbReference type="Gene3D" id="1.10.10.10">
    <property type="entry name" value="Winged helix-like DNA-binding domain superfamily/Winged helix DNA-binding domain"/>
    <property type="match status" value="1"/>
</dbReference>
<evidence type="ECO:0000256" key="10">
    <source>
        <dbReference type="ARBA" id="ARBA00023242"/>
    </source>
</evidence>
<evidence type="ECO:0000256" key="8">
    <source>
        <dbReference type="ARBA" id="ARBA00023125"/>
    </source>
</evidence>
<dbReference type="AlphaFoldDB" id="A0A8D2AF39"/>
<dbReference type="PROSITE" id="PS51504">
    <property type="entry name" value="H15"/>
    <property type="match status" value="1"/>
</dbReference>
<reference evidence="16" key="1">
    <citation type="submission" date="2025-08" db="UniProtKB">
        <authorList>
            <consortium name="Ensembl"/>
        </authorList>
    </citation>
    <scope>IDENTIFICATION</scope>
</reference>
<dbReference type="GO" id="GO:0030154">
    <property type="term" value="P:cell differentiation"/>
    <property type="evidence" value="ECO:0007669"/>
    <property type="project" value="UniProtKB-KW"/>
</dbReference>
<keyword evidence="3" id="KW-0597">Phosphoprotein</keyword>
<proteinExistence type="predicted"/>
<keyword evidence="2" id="KW-0217">Developmental protein</keyword>
<protein>
    <recommendedName>
        <fullName evidence="12">Histone H1.9</fullName>
    </recommendedName>
    <alternativeName>
        <fullName evidence="13">Spermatid-specific linker histone H1-like protein</fullName>
    </alternativeName>
</protein>
<feature type="region of interest" description="Disordered" evidence="14">
    <location>
        <begin position="185"/>
        <end position="252"/>
    </location>
</feature>
<evidence type="ECO:0000256" key="14">
    <source>
        <dbReference type="SAM" id="MobiDB-lite"/>
    </source>
</evidence>
<dbReference type="GO" id="GO:0000786">
    <property type="term" value="C:nucleosome"/>
    <property type="evidence" value="ECO:0007669"/>
    <property type="project" value="InterPro"/>
</dbReference>
<sequence>MCVHTGVDPSIRPTQTQPSTGHLAGQMPTHQAALLSAPPRRKQWGHCDPCRILAINSPPSEPTVPAPSSLQPSQGEMQKDTSLQSPSIPSASNATMGGGRQASASGVPNKSENGHCPSPKAHRKPSMSKVIMRAMADKGTRNRVSLAALKKAVTSNGYNMTHNIWRFKRVLKKLVDNGMLQQVTGRGTSGSFRLGKKRASKLKAKRRQRRQRPGQRRSGQRRSGQHRSLLGSKQGHKRLFKGVRRVAKCHRH</sequence>
<feature type="compositionally biased region" description="Polar residues" evidence="14">
    <location>
        <begin position="102"/>
        <end position="111"/>
    </location>
</feature>
<keyword evidence="4" id="KW-0221">Differentiation</keyword>
<dbReference type="InterPro" id="IPR036390">
    <property type="entry name" value="WH_DNA-bd_sf"/>
</dbReference>
<evidence type="ECO:0000256" key="5">
    <source>
        <dbReference type="ARBA" id="ARBA00022853"/>
    </source>
</evidence>